<dbReference type="PANTHER" id="PTHR19229">
    <property type="entry name" value="ATP-BINDING CASSETTE TRANSPORTER SUBFAMILY A ABCA"/>
    <property type="match status" value="1"/>
</dbReference>
<protein>
    <recommendedName>
        <fullName evidence="12">ABC transporter domain-containing protein</fullName>
    </recommendedName>
</protein>
<accession>A0ABR2IPK2</accession>
<keyword evidence="14" id="KW-1185">Reference proteome</keyword>
<feature type="transmembrane region" description="Helical" evidence="11">
    <location>
        <begin position="281"/>
        <end position="301"/>
    </location>
</feature>
<feature type="transmembrane region" description="Helical" evidence="11">
    <location>
        <begin position="313"/>
        <end position="331"/>
    </location>
</feature>
<dbReference type="Pfam" id="PF00005">
    <property type="entry name" value="ABC_tran"/>
    <property type="match status" value="1"/>
</dbReference>
<evidence type="ECO:0000313" key="13">
    <source>
        <dbReference type="EMBL" id="KAK8866900.1"/>
    </source>
</evidence>
<gene>
    <name evidence="13" type="ORF">M9Y10_009868</name>
</gene>
<keyword evidence="9 11" id="KW-0472">Membrane</keyword>
<feature type="domain" description="ABC transporter" evidence="12">
    <location>
        <begin position="454"/>
        <end position="688"/>
    </location>
</feature>
<dbReference type="InterPro" id="IPR003593">
    <property type="entry name" value="AAA+_ATPase"/>
</dbReference>
<evidence type="ECO:0000256" key="10">
    <source>
        <dbReference type="SAM" id="MobiDB-lite"/>
    </source>
</evidence>
<keyword evidence="7" id="KW-0067">ATP-binding</keyword>
<dbReference type="EMBL" id="JAPFFF010000015">
    <property type="protein sequence ID" value="KAK8866900.1"/>
    <property type="molecule type" value="Genomic_DNA"/>
</dbReference>
<evidence type="ECO:0000256" key="5">
    <source>
        <dbReference type="ARBA" id="ARBA00022737"/>
    </source>
</evidence>
<feature type="transmembrane region" description="Helical" evidence="11">
    <location>
        <begin position="197"/>
        <end position="219"/>
    </location>
</feature>
<comment type="subcellular location">
    <subcellularLocation>
        <location evidence="1">Membrane</location>
        <topology evidence="1">Multi-pass membrane protein</topology>
    </subcellularLocation>
</comment>
<evidence type="ECO:0000256" key="9">
    <source>
        <dbReference type="ARBA" id="ARBA00023136"/>
    </source>
</evidence>
<evidence type="ECO:0000256" key="1">
    <source>
        <dbReference type="ARBA" id="ARBA00004141"/>
    </source>
</evidence>
<dbReference type="Gene3D" id="3.40.50.300">
    <property type="entry name" value="P-loop containing nucleotide triphosphate hydrolases"/>
    <property type="match status" value="1"/>
</dbReference>
<feature type="compositionally biased region" description="Polar residues" evidence="10">
    <location>
        <begin position="797"/>
        <end position="807"/>
    </location>
</feature>
<evidence type="ECO:0000256" key="6">
    <source>
        <dbReference type="ARBA" id="ARBA00022741"/>
    </source>
</evidence>
<evidence type="ECO:0000256" key="3">
    <source>
        <dbReference type="ARBA" id="ARBA00022448"/>
    </source>
</evidence>
<evidence type="ECO:0000259" key="12">
    <source>
        <dbReference type="PROSITE" id="PS50893"/>
    </source>
</evidence>
<feature type="transmembrane region" description="Helical" evidence="11">
    <location>
        <begin position="21"/>
        <end position="45"/>
    </location>
</feature>
<name>A0ABR2IPK2_9EUKA</name>
<dbReference type="PROSITE" id="PS50893">
    <property type="entry name" value="ABC_TRANSPORTER_2"/>
    <property type="match status" value="1"/>
</dbReference>
<keyword evidence="5" id="KW-0677">Repeat</keyword>
<dbReference type="Proteomes" id="UP001470230">
    <property type="component" value="Unassembled WGS sequence"/>
</dbReference>
<dbReference type="SMART" id="SM00382">
    <property type="entry name" value="AAA"/>
    <property type="match status" value="1"/>
</dbReference>
<dbReference type="PROSITE" id="PS00211">
    <property type="entry name" value="ABC_TRANSPORTER_1"/>
    <property type="match status" value="1"/>
</dbReference>
<dbReference type="InterPro" id="IPR027417">
    <property type="entry name" value="P-loop_NTPase"/>
</dbReference>
<keyword evidence="8 11" id="KW-1133">Transmembrane helix</keyword>
<dbReference type="CDD" id="cd03263">
    <property type="entry name" value="ABC_subfamily_A"/>
    <property type="match status" value="1"/>
</dbReference>
<comment type="caution">
    <text evidence="13">The sequence shown here is derived from an EMBL/GenBank/DDBJ whole genome shotgun (WGS) entry which is preliminary data.</text>
</comment>
<dbReference type="PANTHER" id="PTHR19229:SF36">
    <property type="entry name" value="ATP-BINDING CASSETTE SUB-FAMILY A MEMBER 2"/>
    <property type="match status" value="1"/>
</dbReference>
<feature type="transmembrane region" description="Helical" evidence="11">
    <location>
        <begin position="240"/>
        <end position="269"/>
    </location>
</feature>
<organism evidence="13 14">
    <name type="scientific">Tritrichomonas musculus</name>
    <dbReference type="NCBI Taxonomy" id="1915356"/>
    <lineage>
        <taxon>Eukaryota</taxon>
        <taxon>Metamonada</taxon>
        <taxon>Parabasalia</taxon>
        <taxon>Tritrichomonadida</taxon>
        <taxon>Tritrichomonadidae</taxon>
        <taxon>Tritrichomonas</taxon>
    </lineage>
</organism>
<proteinExistence type="inferred from homology"/>
<evidence type="ECO:0000256" key="4">
    <source>
        <dbReference type="ARBA" id="ARBA00022692"/>
    </source>
</evidence>
<evidence type="ECO:0000256" key="8">
    <source>
        <dbReference type="ARBA" id="ARBA00022989"/>
    </source>
</evidence>
<evidence type="ECO:0000313" key="14">
    <source>
        <dbReference type="Proteomes" id="UP001470230"/>
    </source>
</evidence>
<dbReference type="SUPFAM" id="SSF52540">
    <property type="entry name" value="P-loop containing nucleoside triphosphate hydrolases"/>
    <property type="match status" value="1"/>
</dbReference>
<dbReference type="InterPro" id="IPR017871">
    <property type="entry name" value="ABC_transporter-like_CS"/>
</dbReference>
<dbReference type="InterPro" id="IPR026082">
    <property type="entry name" value="ABCA"/>
</dbReference>
<dbReference type="InterPro" id="IPR003439">
    <property type="entry name" value="ABC_transporter-like_ATP-bd"/>
</dbReference>
<evidence type="ECO:0000256" key="11">
    <source>
        <dbReference type="SAM" id="Phobius"/>
    </source>
</evidence>
<dbReference type="InterPro" id="IPR013525">
    <property type="entry name" value="ABC2_TM"/>
</dbReference>
<feature type="transmembrane region" description="Helical" evidence="11">
    <location>
        <begin position="382"/>
        <end position="400"/>
    </location>
</feature>
<evidence type="ECO:0000256" key="7">
    <source>
        <dbReference type="ARBA" id="ARBA00022840"/>
    </source>
</evidence>
<keyword evidence="4 11" id="KW-0812">Transmembrane</keyword>
<keyword evidence="6" id="KW-0547">Nucleotide-binding</keyword>
<keyword evidence="3" id="KW-0813">Transport</keyword>
<comment type="similarity">
    <text evidence="2">Belongs to the ABC transporter superfamily. ABCA family.</text>
</comment>
<sequence>MAGEHIRAILFRRWTLFKRSYKSIIITTVLALIFTVLAIIANYLMKILLKDKADPIDFSSFLHTSEQIVVSSPQNYSQSGYFLRVMNLTYYEDVGSPVNYTYFESREELNEWMYDNSANQTGPGFITMGVGFQTPTTFLNAVVRPNLIGYYNSSWVRNEHTCAIVNLMRVLWRVTYGEDTDFTYSITRLLQRMKDFMFGQLAPMLITCGLCAIVPVIVSQPIIDVNGEVRQYMISCSLRLLPYWVATFIVDIIIWIILVNVAWLIYFLFGIPAIKDNLLNSWYAFMMTGPSFILFIYCFSFCFKSPESGTRQLFLILIVLLLVPIFIDIILDWETPFWPNWIYSLFPHLALQRILAEILVNVSILKENLSYYFNDDKVTRTFFIMQFADILIYALLLIFIEKIRIWVHRKLARARYDNYDDFFAKIKSKHPETIETKEMERMVHDEKQAQNFSVRIVDVSRLFFNTSGEPIAAVNNVSLGVRKNSIFGFLGANGAGKTTLIKMITSMLPPSAGRIEVDGVDISSRKKDSEAIAICPQFNTHLCDELTPREHFHLYALIHKLPKEEAEKKTDEFIQRLDLTPHADKCVRELSGGNQRKLAFALAFYGRSNVILLDEPTSSLDPVARHHVHDMIKIYRGQRTFMLCTHLLNEAESLCDMISIMIKGCVYTCGTPQYLSQKFGTEYKIDVMLIDDTEEYNRKCDTFFRERLPDAKLSILRPKVRIYAIPANKITLANLFNVMEKGAEGDFGFTYYTCSSSSLERVFMEIVHLSENEDAQAVKNGNGNNNDNNDIRAEPVNDQNSLSASPP</sequence>
<dbReference type="Pfam" id="PF12698">
    <property type="entry name" value="ABC2_membrane_3"/>
    <property type="match status" value="1"/>
</dbReference>
<evidence type="ECO:0000256" key="2">
    <source>
        <dbReference type="ARBA" id="ARBA00008869"/>
    </source>
</evidence>
<reference evidence="13 14" key="1">
    <citation type="submission" date="2024-04" db="EMBL/GenBank/DDBJ databases">
        <title>Tritrichomonas musculus Genome.</title>
        <authorList>
            <person name="Alves-Ferreira E."/>
            <person name="Grigg M."/>
            <person name="Lorenzi H."/>
            <person name="Galac M."/>
        </authorList>
    </citation>
    <scope>NUCLEOTIDE SEQUENCE [LARGE SCALE GENOMIC DNA]</scope>
    <source>
        <strain evidence="13 14">EAF2021</strain>
    </source>
</reference>
<feature type="region of interest" description="Disordered" evidence="10">
    <location>
        <begin position="777"/>
        <end position="807"/>
    </location>
</feature>